<dbReference type="Pfam" id="PF12915">
    <property type="entry name" value="DUF3833"/>
    <property type="match status" value="1"/>
</dbReference>
<dbReference type="InterPro" id="IPR024409">
    <property type="entry name" value="DUF3833"/>
</dbReference>
<name>A0ABV3T9W1_9GAMM</name>
<keyword evidence="3" id="KW-1185">Reference proteome</keyword>
<reference evidence="2 3" key="1">
    <citation type="submission" date="2024-02" db="EMBL/GenBank/DDBJ databases">
        <title>New especies of Spiribacter isolated from saline water.</title>
        <authorList>
            <person name="Leon M.J."/>
            <person name="De La Haba R."/>
            <person name="Sanchez-Porro C."/>
            <person name="Ventosa A."/>
        </authorList>
    </citation>
    <scope>NUCLEOTIDE SEQUENCE [LARGE SCALE GENOMIC DNA]</scope>
    <source>
        <strain evidence="3">ag22IC6-390</strain>
    </source>
</reference>
<dbReference type="RefSeq" id="WP_367958078.1">
    <property type="nucleotide sequence ID" value="NZ_JBAKFH010000003.1"/>
</dbReference>
<evidence type="ECO:0000256" key="1">
    <source>
        <dbReference type="SAM" id="SignalP"/>
    </source>
</evidence>
<feature type="signal peptide" evidence="1">
    <location>
        <begin position="1"/>
        <end position="23"/>
    </location>
</feature>
<evidence type="ECO:0000313" key="3">
    <source>
        <dbReference type="Proteomes" id="UP001556709"/>
    </source>
</evidence>
<evidence type="ECO:0000313" key="2">
    <source>
        <dbReference type="EMBL" id="MEX0468419.1"/>
    </source>
</evidence>
<proteinExistence type="predicted"/>
<accession>A0ABV3T9W1</accession>
<sequence>MPLANNPKLILLALLTLLLTACAGVEPQDYAGEGPSFRIEEYFDGRVQAWGMFQARNGEVRRRFTVDIDGTVEGDRITLDERFHYADGETDRRVWEIERIDEHTYEGRAGDVVGVATGKRYGNALNWQYTLALEVGDRTWNLQFDDWMYLTDEHTLINTAEVTKFGFRVGTVTLFFRRADAATASGTP</sequence>
<feature type="chain" id="PRO_5045335907" evidence="1">
    <location>
        <begin position="24"/>
        <end position="188"/>
    </location>
</feature>
<comment type="caution">
    <text evidence="2">The sequence shown here is derived from an EMBL/GenBank/DDBJ whole genome shotgun (WGS) entry which is preliminary data.</text>
</comment>
<organism evidence="2 3">
    <name type="scientific">Spiribacter pallidus</name>
    <dbReference type="NCBI Taxonomy" id="1987936"/>
    <lineage>
        <taxon>Bacteria</taxon>
        <taxon>Pseudomonadati</taxon>
        <taxon>Pseudomonadota</taxon>
        <taxon>Gammaproteobacteria</taxon>
        <taxon>Chromatiales</taxon>
        <taxon>Ectothiorhodospiraceae</taxon>
        <taxon>Spiribacter</taxon>
    </lineage>
</organism>
<gene>
    <name evidence="2" type="ORF">V6X73_01535</name>
</gene>
<dbReference type="Proteomes" id="UP001556709">
    <property type="component" value="Unassembled WGS sequence"/>
</dbReference>
<dbReference type="EMBL" id="JBAKFM010000001">
    <property type="protein sequence ID" value="MEX0468419.1"/>
    <property type="molecule type" value="Genomic_DNA"/>
</dbReference>
<protein>
    <submittedName>
        <fullName evidence="2">DUF3833 domain-containing protein</fullName>
    </submittedName>
</protein>
<keyword evidence="1" id="KW-0732">Signal</keyword>